<feature type="chain" id="PRO_5047480022" description="Carboxypeptidase regulatory-like domain-containing protein" evidence="1">
    <location>
        <begin position="21"/>
        <end position="164"/>
    </location>
</feature>
<evidence type="ECO:0000313" key="3">
    <source>
        <dbReference type="Proteomes" id="UP000651977"/>
    </source>
</evidence>
<dbReference type="Proteomes" id="UP000651977">
    <property type="component" value="Unassembled WGS sequence"/>
</dbReference>
<proteinExistence type="predicted"/>
<dbReference type="InterPro" id="IPR008964">
    <property type="entry name" value="Invasin/intimin_cell_adhesion"/>
</dbReference>
<reference evidence="3" key="1">
    <citation type="journal article" date="2019" name="Int. J. Syst. Evol. Microbiol.">
        <title>The Global Catalogue of Microorganisms (GCM) 10K type strain sequencing project: providing services to taxonomists for standard genome sequencing and annotation.</title>
        <authorList>
            <consortium name="The Broad Institute Genomics Platform"/>
            <consortium name="The Broad Institute Genome Sequencing Center for Infectious Disease"/>
            <person name="Wu L."/>
            <person name="Ma J."/>
        </authorList>
    </citation>
    <scope>NUCLEOTIDE SEQUENCE [LARGE SCALE GENOMIC DNA]</scope>
    <source>
        <strain evidence="3">CGMCC 1.10131</strain>
    </source>
</reference>
<dbReference type="RefSeq" id="WP_055734537.1">
    <property type="nucleotide sequence ID" value="NZ_BMDY01000037.1"/>
</dbReference>
<gene>
    <name evidence="2" type="ORF">GCM10007414_37720</name>
</gene>
<evidence type="ECO:0008006" key="4">
    <source>
        <dbReference type="Google" id="ProtNLM"/>
    </source>
</evidence>
<comment type="caution">
    <text evidence="2">The sequence shown here is derived from an EMBL/GenBank/DDBJ whole genome shotgun (WGS) entry which is preliminary data.</text>
</comment>
<dbReference type="EMBL" id="BMDY01000037">
    <property type="protein sequence ID" value="GGB20778.1"/>
    <property type="molecule type" value="Genomic_DNA"/>
</dbReference>
<keyword evidence="3" id="KW-1185">Reference proteome</keyword>
<dbReference type="Gene3D" id="2.60.40.1120">
    <property type="entry name" value="Carboxypeptidase-like, regulatory domain"/>
    <property type="match status" value="1"/>
</dbReference>
<name>A0ABQ1I6D3_9ALTE</name>
<keyword evidence="1" id="KW-0732">Signal</keyword>
<organism evidence="2 3">
    <name type="scientific">Agarivorans gilvus</name>
    <dbReference type="NCBI Taxonomy" id="680279"/>
    <lineage>
        <taxon>Bacteria</taxon>
        <taxon>Pseudomonadati</taxon>
        <taxon>Pseudomonadota</taxon>
        <taxon>Gammaproteobacteria</taxon>
        <taxon>Alteromonadales</taxon>
        <taxon>Alteromonadaceae</taxon>
        <taxon>Agarivorans</taxon>
    </lineage>
</organism>
<protein>
    <recommendedName>
        <fullName evidence="4">Carboxypeptidase regulatory-like domain-containing protein</fullName>
    </recommendedName>
</protein>
<evidence type="ECO:0000313" key="2">
    <source>
        <dbReference type="EMBL" id="GGB20778.1"/>
    </source>
</evidence>
<dbReference type="SUPFAM" id="SSF49373">
    <property type="entry name" value="Invasin/intimin cell-adhesion fragments"/>
    <property type="match status" value="1"/>
</dbReference>
<accession>A0ABQ1I6D3</accession>
<feature type="signal peptide" evidence="1">
    <location>
        <begin position="1"/>
        <end position="20"/>
    </location>
</feature>
<evidence type="ECO:0000256" key="1">
    <source>
        <dbReference type="SAM" id="SignalP"/>
    </source>
</evidence>
<sequence>MTFNKWLMLCLLIICTSACAGNFTTVKVKVVDQDGQPVHNAKVVMNFMLSQGSNDFDGFTDKQGEVSALRFSQFGVMIGVEKDGYYTSSIRRTNYGDQNLTMELRQKKQPTAMYAKQLVLPLPKKKEVMGFDFEQGDWVTPYGKGITAHIFFYLDCSGIVNLAT</sequence>